<accession>A0A4Y7QDP7</accession>
<reference evidence="2 3" key="1">
    <citation type="submission" date="2018-06" db="EMBL/GenBank/DDBJ databases">
        <title>A transcriptomic atlas of mushroom development highlights an independent origin of complex multicellularity.</title>
        <authorList>
            <consortium name="DOE Joint Genome Institute"/>
            <person name="Krizsan K."/>
            <person name="Almasi E."/>
            <person name="Merenyi Z."/>
            <person name="Sahu N."/>
            <person name="Viragh M."/>
            <person name="Koszo T."/>
            <person name="Mondo S."/>
            <person name="Kiss B."/>
            <person name="Balint B."/>
            <person name="Kues U."/>
            <person name="Barry K."/>
            <person name="Hegedus J.C."/>
            <person name="Henrissat B."/>
            <person name="Johnson J."/>
            <person name="Lipzen A."/>
            <person name="Ohm R."/>
            <person name="Nagy I."/>
            <person name="Pangilinan J."/>
            <person name="Yan J."/>
            <person name="Xiong Y."/>
            <person name="Grigoriev I.V."/>
            <person name="Hibbett D.S."/>
            <person name="Nagy L.G."/>
        </authorList>
    </citation>
    <scope>NUCLEOTIDE SEQUENCE [LARGE SCALE GENOMIC DNA]</scope>
    <source>
        <strain evidence="2 3">SZMC22713</strain>
    </source>
</reference>
<evidence type="ECO:0000313" key="3">
    <source>
        <dbReference type="Proteomes" id="UP000294933"/>
    </source>
</evidence>
<dbReference type="Proteomes" id="UP000294933">
    <property type="component" value="Unassembled WGS sequence"/>
</dbReference>
<proteinExistence type="predicted"/>
<evidence type="ECO:0000256" key="1">
    <source>
        <dbReference type="SAM" id="SignalP"/>
    </source>
</evidence>
<dbReference type="AlphaFoldDB" id="A0A4Y7QDP7"/>
<evidence type="ECO:0000313" key="2">
    <source>
        <dbReference type="EMBL" id="TDL25813.1"/>
    </source>
</evidence>
<sequence length="57" mass="6324">MAKRRNPWLPALIVLLCIFAISLHAHVDKSLQRISWTSLGITPDTVEVAWNATTNGP</sequence>
<name>A0A4Y7QDP7_9AGAM</name>
<protein>
    <submittedName>
        <fullName evidence="2">Uncharacterized protein</fullName>
    </submittedName>
</protein>
<dbReference type="EMBL" id="ML170163">
    <property type="protein sequence ID" value="TDL25813.1"/>
    <property type="molecule type" value="Genomic_DNA"/>
</dbReference>
<feature type="chain" id="PRO_5021292806" evidence="1">
    <location>
        <begin position="26"/>
        <end position="57"/>
    </location>
</feature>
<keyword evidence="3" id="KW-1185">Reference proteome</keyword>
<organism evidence="2 3">
    <name type="scientific">Rickenella mellea</name>
    <dbReference type="NCBI Taxonomy" id="50990"/>
    <lineage>
        <taxon>Eukaryota</taxon>
        <taxon>Fungi</taxon>
        <taxon>Dikarya</taxon>
        <taxon>Basidiomycota</taxon>
        <taxon>Agaricomycotina</taxon>
        <taxon>Agaricomycetes</taxon>
        <taxon>Hymenochaetales</taxon>
        <taxon>Rickenellaceae</taxon>
        <taxon>Rickenella</taxon>
    </lineage>
</organism>
<feature type="signal peptide" evidence="1">
    <location>
        <begin position="1"/>
        <end position="25"/>
    </location>
</feature>
<dbReference type="VEuPathDB" id="FungiDB:BD410DRAFT_784838"/>
<keyword evidence="1" id="KW-0732">Signal</keyword>
<gene>
    <name evidence="2" type="ORF">BD410DRAFT_784838</name>
</gene>